<keyword evidence="3" id="KW-0418">Kinase</keyword>
<dbReference type="EMBL" id="AUSU01004452">
    <property type="protein sequence ID" value="EPS65058.1"/>
    <property type="molecule type" value="Genomic_DNA"/>
</dbReference>
<keyword evidence="2" id="KW-0479">Metal-binding</keyword>
<reference evidence="5 6" key="1">
    <citation type="journal article" date="2013" name="BMC Genomics">
        <title>The miniature genome of a carnivorous plant Genlisea aurea contains a low number of genes and short non-coding sequences.</title>
        <authorList>
            <person name="Leushkin E.V."/>
            <person name="Sutormin R.A."/>
            <person name="Nabieva E.R."/>
            <person name="Penin A.A."/>
            <person name="Kondrashov A.S."/>
            <person name="Logacheva M.D."/>
        </authorList>
    </citation>
    <scope>NUCLEOTIDE SEQUENCE [LARGE SCALE GENOMIC DNA]</scope>
</reference>
<evidence type="ECO:0000256" key="3">
    <source>
        <dbReference type="ARBA" id="ARBA00022777"/>
    </source>
</evidence>
<dbReference type="AlphaFoldDB" id="S8DPP7"/>
<dbReference type="PANTHER" id="PTHR42909:SF1">
    <property type="entry name" value="CARBOHYDRATE KINASE PFKB DOMAIN-CONTAINING PROTEIN"/>
    <property type="match status" value="1"/>
</dbReference>
<dbReference type="Gene3D" id="3.40.1190.20">
    <property type="match status" value="1"/>
</dbReference>
<keyword evidence="6" id="KW-1185">Reference proteome</keyword>
<dbReference type="Proteomes" id="UP000015453">
    <property type="component" value="Unassembled WGS sequence"/>
</dbReference>
<sequence>MGSGEPVVIGGMVVDIHASPSVAVKPGTTTPGKVEYALGGVGRNIAECIFKLGFNPFMISALGLDLPGRLLLESWPLSIEGIKRSRDIETPAICNIFDEKGEELAAAVANEKFLTPEWIRNFELNIRSAPVVLVDANLSPHALVAASTLARKHKTPLWFEPVSVKKSERIAYIAKYITYTSPNADELVAMANALSSQNNFPSPVGTNSTSSVEVLFQKLKSPIQVLLDKGIEVVIVTLGSNGVFLCFKSTTDHVPKNRGKGSNTELYRAVNICCSPASNLSALNTKFGAIHFPAVSASAVRRLTGAGDCLVGAAIASLSAGLDLERSIAVGISAARAAVESERNVPPEFQLSRIAGDAGRVYSEAKVIFMESNL</sequence>
<evidence type="ECO:0000256" key="1">
    <source>
        <dbReference type="ARBA" id="ARBA00022679"/>
    </source>
</evidence>
<evidence type="ECO:0000256" key="2">
    <source>
        <dbReference type="ARBA" id="ARBA00022723"/>
    </source>
</evidence>
<comment type="caution">
    <text evidence="5">The sequence shown here is derived from an EMBL/GenBank/DDBJ whole genome shotgun (WGS) entry which is preliminary data.</text>
</comment>
<dbReference type="Pfam" id="PF00294">
    <property type="entry name" value="PfkB"/>
    <property type="match status" value="2"/>
</dbReference>
<name>S8DPP7_9LAMI</name>
<proteinExistence type="predicted"/>
<gene>
    <name evidence="5" type="ORF">M569_09722</name>
</gene>
<evidence type="ECO:0000259" key="4">
    <source>
        <dbReference type="Pfam" id="PF00294"/>
    </source>
</evidence>
<dbReference type="PANTHER" id="PTHR42909">
    <property type="entry name" value="ZGC:136858"/>
    <property type="match status" value="1"/>
</dbReference>
<dbReference type="InterPro" id="IPR029056">
    <property type="entry name" value="Ribokinase-like"/>
</dbReference>
<dbReference type="InterPro" id="IPR002173">
    <property type="entry name" value="Carboh/pur_kinase_PfkB_CS"/>
</dbReference>
<evidence type="ECO:0000313" key="5">
    <source>
        <dbReference type="EMBL" id="EPS65058.1"/>
    </source>
</evidence>
<accession>S8DPP7</accession>
<dbReference type="OrthoDB" id="198885at2759"/>
<dbReference type="GO" id="GO:0005737">
    <property type="term" value="C:cytoplasm"/>
    <property type="evidence" value="ECO:0007669"/>
    <property type="project" value="TreeGrafter"/>
</dbReference>
<feature type="domain" description="Carbohydrate kinase PfkB" evidence="4">
    <location>
        <begin position="286"/>
        <end position="342"/>
    </location>
</feature>
<dbReference type="InterPro" id="IPR011611">
    <property type="entry name" value="PfkB_dom"/>
</dbReference>
<protein>
    <recommendedName>
        <fullName evidence="4">Carbohydrate kinase PfkB domain-containing protein</fullName>
    </recommendedName>
</protein>
<dbReference type="GO" id="GO:0004730">
    <property type="term" value="F:pseudouridylate synthase activity"/>
    <property type="evidence" value="ECO:0007669"/>
    <property type="project" value="TreeGrafter"/>
</dbReference>
<dbReference type="PROSITE" id="PS00583">
    <property type="entry name" value="PFKB_KINASES_1"/>
    <property type="match status" value="1"/>
</dbReference>
<organism evidence="5 6">
    <name type="scientific">Genlisea aurea</name>
    <dbReference type="NCBI Taxonomy" id="192259"/>
    <lineage>
        <taxon>Eukaryota</taxon>
        <taxon>Viridiplantae</taxon>
        <taxon>Streptophyta</taxon>
        <taxon>Embryophyta</taxon>
        <taxon>Tracheophyta</taxon>
        <taxon>Spermatophyta</taxon>
        <taxon>Magnoliopsida</taxon>
        <taxon>eudicotyledons</taxon>
        <taxon>Gunneridae</taxon>
        <taxon>Pentapetalae</taxon>
        <taxon>asterids</taxon>
        <taxon>lamiids</taxon>
        <taxon>Lamiales</taxon>
        <taxon>Lentibulariaceae</taxon>
        <taxon>Genlisea</taxon>
    </lineage>
</organism>
<dbReference type="CDD" id="cd01941">
    <property type="entry name" value="YeiC_kinase_like"/>
    <property type="match status" value="1"/>
</dbReference>
<dbReference type="SUPFAM" id="SSF53613">
    <property type="entry name" value="Ribokinase-like"/>
    <property type="match status" value="1"/>
</dbReference>
<dbReference type="GO" id="GO:0016301">
    <property type="term" value="F:kinase activity"/>
    <property type="evidence" value="ECO:0007669"/>
    <property type="project" value="UniProtKB-KW"/>
</dbReference>
<keyword evidence="1" id="KW-0808">Transferase</keyword>
<evidence type="ECO:0000313" key="6">
    <source>
        <dbReference type="Proteomes" id="UP000015453"/>
    </source>
</evidence>
<dbReference type="GO" id="GO:0046872">
    <property type="term" value="F:metal ion binding"/>
    <property type="evidence" value="ECO:0007669"/>
    <property type="project" value="UniProtKB-KW"/>
</dbReference>
<dbReference type="GO" id="GO:0016798">
    <property type="term" value="F:hydrolase activity, acting on glycosyl bonds"/>
    <property type="evidence" value="ECO:0007669"/>
    <property type="project" value="TreeGrafter"/>
</dbReference>
<feature type="domain" description="Carbohydrate kinase PfkB" evidence="4">
    <location>
        <begin position="7"/>
        <end position="256"/>
    </location>
</feature>